<evidence type="ECO:0000256" key="2">
    <source>
        <dbReference type="SAM" id="Phobius"/>
    </source>
</evidence>
<dbReference type="InterPro" id="IPR007313">
    <property type="entry name" value="FxsA"/>
</dbReference>
<dbReference type="PANTHER" id="PTHR35335">
    <property type="entry name" value="UPF0716 PROTEIN FXSA"/>
    <property type="match status" value="1"/>
</dbReference>
<accession>A0ABT8B406</accession>
<evidence type="ECO:0000256" key="1">
    <source>
        <dbReference type="SAM" id="MobiDB-lite"/>
    </source>
</evidence>
<dbReference type="RefSeq" id="WP_290332464.1">
    <property type="nucleotide sequence ID" value="NZ_JAUFPU010000008.1"/>
</dbReference>
<reference evidence="3" key="1">
    <citation type="journal article" date="2014" name="Int. J. Syst. Evol. Microbiol.">
        <title>Complete genome of a new Firmicutes species belonging to the dominant human colonic microbiota ('Ruminococcus bicirculans') reveals two chromosomes and a selective capacity to utilize plant glucans.</title>
        <authorList>
            <consortium name="NISC Comparative Sequencing Program"/>
            <person name="Wegmann U."/>
            <person name="Louis P."/>
            <person name="Goesmann A."/>
            <person name="Henrissat B."/>
            <person name="Duncan S.H."/>
            <person name="Flint H.J."/>
        </authorList>
    </citation>
    <scope>NUCLEOTIDE SEQUENCE</scope>
    <source>
        <strain evidence="3">CECT 7703</strain>
    </source>
</reference>
<dbReference type="Pfam" id="PF04186">
    <property type="entry name" value="FxsA"/>
    <property type="match status" value="1"/>
</dbReference>
<feature type="transmembrane region" description="Helical" evidence="2">
    <location>
        <begin position="82"/>
        <end position="104"/>
    </location>
</feature>
<dbReference type="NCBIfam" id="NF008528">
    <property type="entry name" value="PRK11463.1-2"/>
    <property type="match status" value="1"/>
</dbReference>
<dbReference type="Proteomes" id="UP001180081">
    <property type="component" value="Unassembled WGS sequence"/>
</dbReference>
<evidence type="ECO:0000313" key="3">
    <source>
        <dbReference type="EMBL" id="MDN3576984.1"/>
    </source>
</evidence>
<name>A0ABT8B406_9NEIS</name>
<dbReference type="EMBL" id="JAUFPU010000008">
    <property type="protein sequence ID" value="MDN3576984.1"/>
    <property type="molecule type" value="Genomic_DNA"/>
</dbReference>
<proteinExistence type="predicted"/>
<feature type="region of interest" description="Disordered" evidence="1">
    <location>
        <begin position="124"/>
        <end position="160"/>
    </location>
</feature>
<keyword evidence="2" id="KW-1133">Transmembrane helix</keyword>
<feature type="transmembrane region" description="Helical" evidence="2">
    <location>
        <begin position="31"/>
        <end position="50"/>
    </location>
</feature>
<keyword evidence="4" id="KW-1185">Reference proteome</keyword>
<organism evidence="3 4">
    <name type="scientific">Chitinimonas viridis</name>
    <dbReference type="NCBI Taxonomy" id="664880"/>
    <lineage>
        <taxon>Bacteria</taxon>
        <taxon>Pseudomonadati</taxon>
        <taxon>Pseudomonadota</taxon>
        <taxon>Betaproteobacteria</taxon>
        <taxon>Neisseriales</taxon>
        <taxon>Chitinibacteraceae</taxon>
        <taxon>Chitinimonas</taxon>
    </lineage>
</organism>
<dbReference type="PANTHER" id="PTHR35335:SF1">
    <property type="entry name" value="UPF0716 PROTEIN FXSA"/>
    <property type="match status" value="1"/>
</dbReference>
<reference evidence="3" key="2">
    <citation type="submission" date="2023-06" db="EMBL/GenBank/DDBJ databases">
        <authorList>
            <person name="Lucena T."/>
            <person name="Sun Q."/>
        </authorList>
    </citation>
    <scope>NUCLEOTIDE SEQUENCE</scope>
    <source>
        <strain evidence="3">CECT 7703</strain>
    </source>
</reference>
<keyword evidence="2" id="KW-0812">Transmembrane</keyword>
<keyword evidence="2" id="KW-0472">Membrane</keyword>
<sequence length="160" mass="17684">MLLRLLPFFGLLLLGLPVLELVSSIWLASQIGWWLAFWLFASALIGVGILKSWRLTTAWAMVDGLRQGELPLGRLFWVGRTLIAALLFIFPGPVSDVIGLILILPWPGIRSVPMGTAAFGQTPFEQPGYRPDHSADSSVFEGEYSRVDEAAPKLPRQPQD</sequence>
<gene>
    <name evidence="3" type="ORF">QWZ03_09420</name>
</gene>
<comment type="caution">
    <text evidence="3">The sequence shown here is derived from an EMBL/GenBank/DDBJ whole genome shotgun (WGS) entry which is preliminary data.</text>
</comment>
<evidence type="ECO:0000313" key="4">
    <source>
        <dbReference type="Proteomes" id="UP001180081"/>
    </source>
</evidence>
<protein>
    <submittedName>
        <fullName evidence="3">FxsA family protein</fullName>
    </submittedName>
</protein>